<comment type="caution">
    <text evidence="1">The sequence shown here is derived from an EMBL/GenBank/DDBJ whole genome shotgun (WGS) entry which is preliminary data.</text>
</comment>
<evidence type="ECO:0000313" key="1">
    <source>
        <dbReference type="EMBL" id="MPN58197.1"/>
    </source>
</evidence>
<gene>
    <name evidence="1" type="ORF">SDC9_205898</name>
</gene>
<dbReference type="EMBL" id="VSSQ01130618">
    <property type="protein sequence ID" value="MPN58197.1"/>
    <property type="molecule type" value="Genomic_DNA"/>
</dbReference>
<protein>
    <submittedName>
        <fullName evidence="1">Uncharacterized protein</fullName>
    </submittedName>
</protein>
<name>A0A645J478_9ZZZZ</name>
<organism evidence="1">
    <name type="scientific">bioreactor metagenome</name>
    <dbReference type="NCBI Taxonomy" id="1076179"/>
    <lineage>
        <taxon>unclassified sequences</taxon>
        <taxon>metagenomes</taxon>
        <taxon>ecological metagenomes</taxon>
    </lineage>
</organism>
<reference evidence="1" key="1">
    <citation type="submission" date="2019-08" db="EMBL/GenBank/DDBJ databases">
        <authorList>
            <person name="Kucharzyk K."/>
            <person name="Murdoch R.W."/>
            <person name="Higgins S."/>
            <person name="Loffler F."/>
        </authorList>
    </citation>
    <scope>NUCLEOTIDE SEQUENCE</scope>
</reference>
<proteinExistence type="predicted"/>
<dbReference type="AlphaFoldDB" id="A0A645J478"/>
<sequence>MAFPRQDRKNVPLKNPVREAFIPVRAAVRQVNRASARHHGDFQIAVGVEGHPAELFRTVHPKRELRRRKDVVPVKGGNQADLPVGIFPILSVSCHRDVTLVRSNPVFKQNWRIMLFFN</sequence>
<accession>A0A645J478</accession>